<proteinExistence type="predicted"/>
<name>A0A8J5SKJ4_ZIZPA</name>
<sequence length="100" mass="10675">MCARLSWEKPGVDSPHGEGDVICSAAGRHMDRQQCHGDLWTISVLVLPNHHRAGQVKHIEAHVICVCAATSWTIASHPVALGHGVALITLPSSSRRCPAA</sequence>
<keyword evidence="2" id="KW-1185">Reference proteome</keyword>
<organism evidence="1 2">
    <name type="scientific">Zizania palustris</name>
    <name type="common">Northern wild rice</name>
    <dbReference type="NCBI Taxonomy" id="103762"/>
    <lineage>
        <taxon>Eukaryota</taxon>
        <taxon>Viridiplantae</taxon>
        <taxon>Streptophyta</taxon>
        <taxon>Embryophyta</taxon>
        <taxon>Tracheophyta</taxon>
        <taxon>Spermatophyta</taxon>
        <taxon>Magnoliopsida</taxon>
        <taxon>Liliopsida</taxon>
        <taxon>Poales</taxon>
        <taxon>Poaceae</taxon>
        <taxon>BOP clade</taxon>
        <taxon>Oryzoideae</taxon>
        <taxon>Oryzeae</taxon>
        <taxon>Zizaniinae</taxon>
        <taxon>Zizania</taxon>
    </lineage>
</organism>
<gene>
    <name evidence="1" type="ORF">GUJ93_ZPchr0006g43296</name>
</gene>
<reference evidence="1" key="1">
    <citation type="journal article" date="2021" name="bioRxiv">
        <title>Whole Genome Assembly and Annotation of Northern Wild Rice, Zizania palustris L., Supports a Whole Genome Duplication in the Zizania Genus.</title>
        <authorList>
            <person name="Haas M."/>
            <person name="Kono T."/>
            <person name="Macchietto M."/>
            <person name="Millas R."/>
            <person name="McGilp L."/>
            <person name="Shao M."/>
            <person name="Duquette J."/>
            <person name="Hirsch C.N."/>
            <person name="Kimball J."/>
        </authorList>
    </citation>
    <scope>NUCLEOTIDE SEQUENCE</scope>
    <source>
        <tissue evidence="1">Fresh leaf tissue</tissue>
    </source>
</reference>
<dbReference type="EMBL" id="JAAALK010000283">
    <property type="protein sequence ID" value="KAG8071142.1"/>
    <property type="molecule type" value="Genomic_DNA"/>
</dbReference>
<evidence type="ECO:0000313" key="1">
    <source>
        <dbReference type="EMBL" id="KAG8071142.1"/>
    </source>
</evidence>
<dbReference type="Proteomes" id="UP000729402">
    <property type="component" value="Unassembled WGS sequence"/>
</dbReference>
<dbReference type="AlphaFoldDB" id="A0A8J5SKJ4"/>
<evidence type="ECO:0000313" key="2">
    <source>
        <dbReference type="Proteomes" id="UP000729402"/>
    </source>
</evidence>
<comment type="caution">
    <text evidence="1">The sequence shown here is derived from an EMBL/GenBank/DDBJ whole genome shotgun (WGS) entry which is preliminary data.</text>
</comment>
<accession>A0A8J5SKJ4</accession>
<reference evidence="1" key="2">
    <citation type="submission" date="2021-02" db="EMBL/GenBank/DDBJ databases">
        <authorList>
            <person name="Kimball J.A."/>
            <person name="Haas M.W."/>
            <person name="Macchietto M."/>
            <person name="Kono T."/>
            <person name="Duquette J."/>
            <person name="Shao M."/>
        </authorList>
    </citation>
    <scope>NUCLEOTIDE SEQUENCE</scope>
    <source>
        <tissue evidence="1">Fresh leaf tissue</tissue>
    </source>
</reference>
<protein>
    <submittedName>
        <fullName evidence="1">Uncharacterized protein</fullName>
    </submittedName>
</protein>